<evidence type="ECO:0000256" key="4">
    <source>
        <dbReference type="RuleBase" id="RU362068"/>
    </source>
</evidence>
<dbReference type="SUPFAM" id="SSF51735">
    <property type="entry name" value="NAD(P)-binding Rossmann-fold domains"/>
    <property type="match status" value="1"/>
</dbReference>
<dbReference type="InterPro" id="IPR013328">
    <property type="entry name" value="6PGD_dom2"/>
</dbReference>
<dbReference type="PANTHER" id="PTHR21708:SF26">
    <property type="entry name" value="2-DEHYDROPANTOATE 2-REDUCTASE"/>
    <property type="match status" value="1"/>
</dbReference>
<sequence length="311" mass="32798">MRIIFVGVGALGSYFGGALAEAGHDVTLLIRNKAHRDAIRADGLILHRDGVEARIDPVVVDTETAGDAGIADIVIVFTKTGATKAALQAATPVIGSDTRLVTVQNGLGNAEDLAAFVPMDQVIYGTTMAPGDMVAPGVVSTHGSHVTQFRAAGENPVTERVANDLAAMLSAAGIDTRVNSDVDRVIWAKVAFNCAMNSLCALLDTSPGQLLDSSETKALVKATIMECCNVAAAVGVEVDRDGVHRTLDMVHREHREHVPSMLVDFRNRQPTEIASLNGAVVALGARHGVPTPRNETLLALVRAREAQYLKA</sequence>
<keyword evidence="3 4" id="KW-0560">Oxidoreductase</keyword>
<dbReference type="Gene3D" id="1.10.1040.10">
    <property type="entry name" value="N-(1-d-carboxylethyl)-l-norvaline Dehydrogenase, domain 2"/>
    <property type="match status" value="1"/>
</dbReference>
<dbReference type="InterPro" id="IPR036291">
    <property type="entry name" value="NAD(P)-bd_dom_sf"/>
</dbReference>
<dbReference type="Pfam" id="PF08546">
    <property type="entry name" value="ApbA_C"/>
    <property type="match status" value="1"/>
</dbReference>
<comment type="pathway">
    <text evidence="4">Cofactor biosynthesis; (R)-pantothenate biosynthesis; (R)-pantoate from 3-methyl-2-oxobutanoate: step 2/2.</text>
</comment>
<evidence type="ECO:0000256" key="3">
    <source>
        <dbReference type="ARBA" id="ARBA00023002"/>
    </source>
</evidence>
<evidence type="ECO:0000259" key="6">
    <source>
        <dbReference type="Pfam" id="PF08546"/>
    </source>
</evidence>
<dbReference type="InterPro" id="IPR013332">
    <property type="entry name" value="KPR_N"/>
</dbReference>
<dbReference type="UniPathway" id="UPA00028">
    <property type="reaction ID" value="UER00004"/>
</dbReference>
<reference evidence="7" key="1">
    <citation type="journal article" date="2007" name="Environ. Microbiol.">
        <title>Proteorhodopsin photosystem gene clusters exhibit co-evolutionary trends and shared ancestry among diverse marine microbial phyla.</title>
        <authorList>
            <person name="McCarren J."/>
            <person name="Delong E.F."/>
        </authorList>
    </citation>
    <scope>NUCLEOTIDE SEQUENCE</scope>
</reference>
<dbReference type="Gene3D" id="3.40.50.720">
    <property type="entry name" value="NAD(P)-binding Rossmann-like Domain"/>
    <property type="match status" value="1"/>
</dbReference>
<dbReference type="InterPro" id="IPR003710">
    <property type="entry name" value="ApbA"/>
</dbReference>
<dbReference type="FunFam" id="1.10.1040.10:FF:000017">
    <property type="entry name" value="2-dehydropantoate 2-reductase"/>
    <property type="match status" value="1"/>
</dbReference>
<name>A4GIL2_9BACT</name>
<dbReference type="InterPro" id="IPR008927">
    <property type="entry name" value="6-PGluconate_DH-like_C_sf"/>
</dbReference>
<dbReference type="AlphaFoldDB" id="A4GIL2"/>
<reference evidence="7" key="2">
    <citation type="journal article" date="2007" name="Proc. Natl. Acad. Sci. U.S.A.">
        <title>Proteorhodopsin photosystem gene expression enables photophosphorylation in a heterologous host.</title>
        <authorList>
            <person name="Martinez A."/>
            <person name="Bradley A.S."/>
            <person name="Waldbauer J.R."/>
            <person name="Summons R.E."/>
            <person name="Delong E.F."/>
        </authorList>
    </citation>
    <scope>NUCLEOTIDE SEQUENCE</scope>
</reference>
<gene>
    <name evidence="7" type="ORF">ALOHA_HF1025F10.34</name>
</gene>
<evidence type="ECO:0000313" key="7">
    <source>
        <dbReference type="EMBL" id="ABL61022.1"/>
    </source>
</evidence>
<dbReference type="InterPro" id="IPR051402">
    <property type="entry name" value="KPR-Related"/>
</dbReference>
<evidence type="ECO:0000256" key="2">
    <source>
        <dbReference type="ARBA" id="ARBA00022857"/>
    </source>
</evidence>
<feature type="domain" description="Ketopantoate reductase N-terminal" evidence="5">
    <location>
        <begin position="3"/>
        <end position="149"/>
    </location>
</feature>
<feature type="domain" description="Ketopantoate reductase C-terminal" evidence="6">
    <location>
        <begin position="181"/>
        <end position="305"/>
    </location>
</feature>
<dbReference type="GO" id="GO:0015940">
    <property type="term" value="P:pantothenate biosynthetic process"/>
    <property type="evidence" value="ECO:0007669"/>
    <property type="project" value="UniProtKB-UniPathway"/>
</dbReference>
<comment type="function">
    <text evidence="4">Catalyzes the NADPH-dependent reduction of ketopantoate into pantoic acid.</text>
</comment>
<dbReference type="EMBL" id="EF100191">
    <property type="protein sequence ID" value="ABL61022.1"/>
    <property type="molecule type" value="Genomic_DNA"/>
</dbReference>
<dbReference type="InterPro" id="IPR013752">
    <property type="entry name" value="KPA_reductase"/>
</dbReference>
<dbReference type="GO" id="GO:0005737">
    <property type="term" value="C:cytoplasm"/>
    <property type="evidence" value="ECO:0007669"/>
    <property type="project" value="TreeGrafter"/>
</dbReference>
<dbReference type="NCBIfam" id="TIGR00745">
    <property type="entry name" value="apbA_panE"/>
    <property type="match status" value="1"/>
</dbReference>
<dbReference type="Pfam" id="PF02558">
    <property type="entry name" value="ApbA"/>
    <property type="match status" value="1"/>
</dbReference>
<organism evidence="7">
    <name type="scientific">uncultured marine bacterium HF10_25F10</name>
    <dbReference type="NCBI Taxonomy" id="413068"/>
    <lineage>
        <taxon>Bacteria</taxon>
        <taxon>environmental samples</taxon>
    </lineage>
</organism>
<comment type="catalytic activity">
    <reaction evidence="4">
        <text>(R)-pantoate + NADP(+) = 2-dehydropantoate + NADPH + H(+)</text>
        <dbReference type="Rhea" id="RHEA:16233"/>
        <dbReference type="ChEBI" id="CHEBI:11561"/>
        <dbReference type="ChEBI" id="CHEBI:15378"/>
        <dbReference type="ChEBI" id="CHEBI:15980"/>
        <dbReference type="ChEBI" id="CHEBI:57783"/>
        <dbReference type="ChEBI" id="CHEBI:58349"/>
        <dbReference type="EC" id="1.1.1.169"/>
    </reaction>
</comment>
<dbReference type="GO" id="GO:0008677">
    <property type="term" value="F:2-dehydropantoate 2-reductase activity"/>
    <property type="evidence" value="ECO:0007669"/>
    <property type="project" value="UniProtKB-EC"/>
</dbReference>
<keyword evidence="2 4" id="KW-0521">NADP</keyword>
<comment type="similarity">
    <text evidence="1 4">Belongs to the ketopantoate reductase family.</text>
</comment>
<protein>
    <recommendedName>
        <fullName evidence="4">2-dehydropantoate 2-reductase</fullName>
        <ecNumber evidence="4">1.1.1.169</ecNumber>
    </recommendedName>
    <alternativeName>
        <fullName evidence="4">Ketopantoate reductase</fullName>
    </alternativeName>
</protein>
<proteinExistence type="inferred from homology"/>
<dbReference type="PANTHER" id="PTHR21708">
    <property type="entry name" value="PROBABLE 2-DEHYDROPANTOATE 2-REDUCTASE"/>
    <property type="match status" value="1"/>
</dbReference>
<keyword evidence="4" id="KW-0566">Pantothenate biosynthesis</keyword>
<dbReference type="EC" id="1.1.1.169" evidence="4"/>
<evidence type="ECO:0000256" key="1">
    <source>
        <dbReference type="ARBA" id="ARBA00007870"/>
    </source>
</evidence>
<evidence type="ECO:0000259" key="5">
    <source>
        <dbReference type="Pfam" id="PF02558"/>
    </source>
</evidence>
<accession>A4GIL2</accession>
<dbReference type="SUPFAM" id="SSF48179">
    <property type="entry name" value="6-phosphogluconate dehydrogenase C-terminal domain-like"/>
    <property type="match status" value="1"/>
</dbReference>